<dbReference type="Gene3D" id="2.40.10.350">
    <property type="entry name" value="Rod shape-determining protein MreC, domain 2"/>
    <property type="match status" value="1"/>
</dbReference>
<feature type="coiled-coil region" evidence="5">
    <location>
        <begin position="60"/>
        <end position="94"/>
    </location>
</feature>
<keyword evidence="5" id="KW-0175">Coiled coil</keyword>
<dbReference type="PANTHER" id="PTHR34138">
    <property type="entry name" value="CELL SHAPE-DETERMINING PROTEIN MREC"/>
    <property type="match status" value="1"/>
</dbReference>
<keyword evidence="3" id="KW-0133">Cell shape</keyword>
<dbReference type="InterPro" id="IPR042177">
    <property type="entry name" value="Cell/Rod_1"/>
</dbReference>
<name>A0A9D1XA22_9BACT</name>
<protein>
    <recommendedName>
        <fullName evidence="2">Cell shape-determining protein MreC</fullName>
    </recommendedName>
    <alternativeName>
        <fullName evidence="4">Cell shape protein MreC</fullName>
    </alternativeName>
</protein>
<dbReference type="EMBL" id="DXEL01000067">
    <property type="protein sequence ID" value="HIX75306.1"/>
    <property type="molecule type" value="Genomic_DNA"/>
</dbReference>
<proteinExistence type="inferred from homology"/>
<dbReference type="Proteomes" id="UP000886740">
    <property type="component" value="Unassembled WGS sequence"/>
</dbReference>
<reference evidence="8" key="1">
    <citation type="journal article" date="2021" name="PeerJ">
        <title>Extensive microbial diversity within the chicken gut microbiome revealed by metagenomics and culture.</title>
        <authorList>
            <person name="Gilroy R."/>
            <person name="Ravi A."/>
            <person name="Getino M."/>
            <person name="Pursley I."/>
            <person name="Horton D.L."/>
            <person name="Alikhan N.F."/>
            <person name="Baker D."/>
            <person name="Gharbi K."/>
            <person name="Hall N."/>
            <person name="Watson M."/>
            <person name="Adriaenssens E.M."/>
            <person name="Foster-Nyarko E."/>
            <person name="Jarju S."/>
            <person name="Secka A."/>
            <person name="Antonio M."/>
            <person name="Oren A."/>
            <person name="Chaudhuri R.R."/>
            <person name="La Ragione R."/>
            <person name="Hildebrand F."/>
            <person name="Pallen M.J."/>
        </authorList>
    </citation>
    <scope>NUCLEOTIDE SEQUENCE</scope>
    <source>
        <strain evidence="8">ChiGjej6B6-14162</strain>
    </source>
</reference>
<dbReference type="GO" id="GO:0008360">
    <property type="term" value="P:regulation of cell shape"/>
    <property type="evidence" value="ECO:0007669"/>
    <property type="project" value="UniProtKB-KW"/>
</dbReference>
<evidence type="ECO:0000313" key="9">
    <source>
        <dbReference type="Proteomes" id="UP000886740"/>
    </source>
</evidence>
<evidence type="ECO:0000313" key="8">
    <source>
        <dbReference type="EMBL" id="HIX75306.1"/>
    </source>
</evidence>
<keyword evidence="6" id="KW-0472">Membrane</keyword>
<dbReference type="NCBIfam" id="NF010532">
    <property type="entry name" value="PRK13922.9-3"/>
    <property type="match status" value="1"/>
</dbReference>
<reference evidence="8" key="2">
    <citation type="submission" date="2021-04" db="EMBL/GenBank/DDBJ databases">
        <authorList>
            <person name="Gilroy R."/>
        </authorList>
    </citation>
    <scope>NUCLEOTIDE SEQUENCE</scope>
    <source>
        <strain evidence="8">ChiGjej6B6-14162</strain>
    </source>
</reference>
<evidence type="ECO:0000256" key="6">
    <source>
        <dbReference type="SAM" id="Phobius"/>
    </source>
</evidence>
<evidence type="ECO:0000256" key="1">
    <source>
        <dbReference type="ARBA" id="ARBA00009369"/>
    </source>
</evidence>
<evidence type="ECO:0000259" key="7">
    <source>
        <dbReference type="Pfam" id="PF04085"/>
    </source>
</evidence>
<organism evidence="8 9">
    <name type="scientific">Candidatus Parabacteroides intestinipullorum</name>
    <dbReference type="NCBI Taxonomy" id="2838723"/>
    <lineage>
        <taxon>Bacteria</taxon>
        <taxon>Pseudomonadati</taxon>
        <taxon>Bacteroidota</taxon>
        <taxon>Bacteroidia</taxon>
        <taxon>Bacteroidales</taxon>
        <taxon>Tannerellaceae</taxon>
        <taxon>Parabacteroides</taxon>
    </lineage>
</organism>
<sequence>MRKLLEFLVRIKHWFLFFLLEAVSIFLVVRDNAYQRSVFFSSANVAIAHITSLTSSVHSYMDLKTANKELLEDNGRLEQQLLELQDQLEALIADTTAFEGMAPDSLDTKEEFPYSFILAEVVNNSVNQVSNYITINKGREDGVRQDMGVVSNKGIVGIVSVVSDHFAVIIPLLNPKSHLSCRLKNSDYFGSLSWDGRDVRCASLDELPRHTVFNEGDTVVTSGYSAVFPKGIMVGTVISEEEGDDEDFRSLKVSLSTDFSTLRMVRVIRNFYQEEQVAIEKEARKNDK</sequence>
<dbReference type="Gene3D" id="2.40.10.340">
    <property type="entry name" value="Rod shape-determining protein MreC, domain 1"/>
    <property type="match status" value="1"/>
</dbReference>
<evidence type="ECO:0000256" key="4">
    <source>
        <dbReference type="ARBA" id="ARBA00032089"/>
    </source>
</evidence>
<feature type="domain" description="Rod shape-determining protein MreC beta-barrel core" evidence="7">
    <location>
        <begin position="121"/>
        <end position="268"/>
    </location>
</feature>
<dbReference type="Pfam" id="PF04085">
    <property type="entry name" value="MreC"/>
    <property type="match status" value="1"/>
</dbReference>
<dbReference type="InterPro" id="IPR007221">
    <property type="entry name" value="MreC"/>
</dbReference>
<evidence type="ECO:0000256" key="2">
    <source>
        <dbReference type="ARBA" id="ARBA00013855"/>
    </source>
</evidence>
<feature type="transmembrane region" description="Helical" evidence="6">
    <location>
        <begin position="12"/>
        <end position="29"/>
    </location>
</feature>
<keyword evidence="6" id="KW-1133">Transmembrane helix</keyword>
<dbReference type="InterPro" id="IPR055342">
    <property type="entry name" value="MreC_beta-barrel_core"/>
</dbReference>
<evidence type="ECO:0000256" key="3">
    <source>
        <dbReference type="ARBA" id="ARBA00022960"/>
    </source>
</evidence>
<dbReference type="AlphaFoldDB" id="A0A9D1XA22"/>
<keyword evidence="6" id="KW-0812">Transmembrane</keyword>
<accession>A0A9D1XA22</accession>
<dbReference type="InterPro" id="IPR042175">
    <property type="entry name" value="Cell/Rod_MreC_2"/>
</dbReference>
<dbReference type="GO" id="GO:0005886">
    <property type="term" value="C:plasma membrane"/>
    <property type="evidence" value="ECO:0007669"/>
    <property type="project" value="TreeGrafter"/>
</dbReference>
<dbReference type="PANTHER" id="PTHR34138:SF1">
    <property type="entry name" value="CELL SHAPE-DETERMINING PROTEIN MREC"/>
    <property type="match status" value="1"/>
</dbReference>
<evidence type="ECO:0000256" key="5">
    <source>
        <dbReference type="SAM" id="Coils"/>
    </source>
</evidence>
<comment type="caution">
    <text evidence="8">The sequence shown here is derived from an EMBL/GenBank/DDBJ whole genome shotgun (WGS) entry which is preliminary data.</text>
</comment>
<dbReference type="NCBIfam" id="TIGR00219">
    <property type="entry name" value="mreC"/>
    <property type="match status" value="1"/>
</dbReference>
<gene>
    <name evidence="8" type="primary">mreC</name>
    <name evidence="8" type="ORF">H9977_09785</name>
</gene>
<comment type="similarity">
    <text evidence="1">Belongs to the MreC family.</text>
</comment>